<comment type="similarity">
    <text evidence="2">Belongs to the ketopantoate reductase family.</text>
</comment>
<dbReference type="Pfam" id="PF08546">
    <property type="entry name" value="ApbA_C"/>
    <property type="match status" value="1"/>
</dbReference>
<dbReference type="GO" id="GO:0005737">
    <property type="term" value="C:cytoplasm"/>
    <property type="evidence" value="ECO:0007669"/>
    <property type="project" value="TreeGrafter"/>
</dbReference>
<dbReference type="EC" id="1.1.1.169" evidence="3"/>
<protein>
    <recommendedName>
        <fullName evidence="4">2-dehydropantoate 2-reductase</fullName>
        <ecNumber evidence="3">1.1.1.169</ecNumber>
    </recommendedName>
    <alternativeName>
        <fullName evidence="8">Ketopantoate reductase</fullName>
    </alternativeName>
</protein>
<dbReference type="Gene3D" id="1.10.1040.10">
    <property type="entry name" value="N-(1-d-carboxylethyl)-l-norvaline Dehydrogenase, domain 2"/>
    <property type="match status" value="1"/>
</dbReference>
<dbReference type="SUPFAM" id="SSF51735">
    <property type="entry name" value="NAD(P)-binding Rossmann-fold domains"/>
    <property type="match status" value="1"/>
</dbReference>
<dbReference type="EMBL" id="VUOA01000012">
    <property type="protein sequence ID" value="KAA2238334.1"/>
    <property type="molecule type" value="Genomic_DNA"/>
</dbReference>
<gene>
    <name evidence="12" type="ORF">F0L46_05525</name>
</gene>
<feature type="domain" description="Ketopantoate reductase N-terminal" evidence="10">
    <location>
        <begin position="5"/>
        <end position="152"/>
    </location>
</feature>
<evidence type="ECO:0000256" key="8">
    <source>
        <dbReference type="ARBA" id="ARBA00032024"/>
    </source>
</evidence>
<dbReference type="Gene3D" id="3.40.50.720">
    <property type="entry name" value="NAD(P)-binding Rossmann-like Domain"/>
    <property type="match status" value="1"/>
</dbReference>
<dbReference type="InterPro" id="IPR013328">
    <property type="entry name" value="6PGD_dom2"/>
</dbReference>
<evidence type="ECO:0000313" key="12">
    <source>
        <dbReference type="EMBL" id="KAA2238334.1"/>
    </source>
</evidence>
<evidence type="ECO:0000256" key="1">
    <source>
        <dbReference type="ARBA" id="ARBA00004994"/>
    </source>
</evidence>
<name>A0A5B2VHF5_9HYPH</name>
<dbReference type="RefSeq" id="WP_149816057.1">
    <property type="nucleotide sequence ID" value="NZ_VUOA01000012.1"/>
</dbReference>
<keyword evidence="5" id="KW-0566">Pantothenate biosynthesis</keyword>
<dbReference type="GO" id="GO:0008677">
    <property type="term" value="F:2-dehydropantoate 2-reductase activity"/>
    <property type="evidence" value="ECO:0007669"/>
    <property type="project" value="UniProtKB-EC"/>
</dbReference>
<evidence type="ECO:0000256" key="4">
    <source>
        <dbReference type="ARBA" id="ARBA00019465"/>
    </source>
</evidence>
<reference evidence="12 13" key="2">
    <citation type="submission" date="2019-09" db="EMBL/GenBank/DDBJ databases">
        <authorList>
            <person name="Jin C."/>
        </authorList>
    </citation>
    <scope>NUCLEOTIDE SEQUENCE [LARGE SCALE GENOMIC DNA]</scope>
    <source>
        <strain evidence="12 13">BN140002</strain>
    </source>
</reference>
<evidence type="ECO:0000259" key="11">
    <source>
        <dbReference type="Pfam" id="PF08546"/>
    </source>
</evidence>
<dbReference type="GO" id="GO:0050661">
    <property type="term" value="F:NADP binding"/>
    <property type="evidence" value="ECO:0007669"/>
    <property type="project" value="TreeGrafter"/>
</dbReference>
<evidence type="ECO:0000256" key="6">
    <source>
        <dbReference type="ARBA" id="ARBA00022857"/>
    </source>
</evidence>
<dbReference type="PANTHER" id="PTHR43765:SF2">
    <property type="entry name" value="2-DEHYDROPANTOATE 2-REDUCTASE"/>
    <property type="match status" value="1"/>
</dbReference>
<evidence type="ECO:0000313" key="13">
    <source>
        <dbReference type="Proteomes" id="UP000323142"/>
    </source>
</evidence>
<accession>A0A5B2VHF5</accession>
<feature type="domain" description="Ketopantoate reductase C-terminal" evidence="11">
    <location>
        <begin position="178"/>
        <end position="320"/>
    </location>
</feature>
<evidence type="ECO:0000259" key="10">
    <source>
        <dbReference type="Pfam" id="PF02558"/>
    </source>
</evidence>
<reference evidence="12 13" key="1">
    <citation type="submission" date="2019-09" db="EMBL/GenBank/DDBJ databases">
        <title>Salinarimonas rosea gen. nov., sp. nov., a new member of the a-2 subgroup of the Proteobacteria.</title>
        <authorList>
            <person name="Liu J."/>
        </authorList>
    </citation>
    <scope>NUCLEOTIDE SEQUENCE [LARGE SCALE GENOMIC DNA]</scope>
    <source>
        <strain evidence="12 13">BN140002</strain>
    </source>
</reference>
<keyword evidence="13" id="KW-1185">Reference proteome</keyword>
<sequence>MPDPILIWGAGAIGGTLGAYWARAGIDVLMVDTVAAHVEACRTVGLHIEGPIEGFRQVVPAALPGEVRGTYSRIVLAVKAQATEEAMAALLPHLAPDGYVLSAQNGLNEIAIGRIAGAERTMGCFVNFGADWLEPGRILYGNRGAVVVGEIDGTIRPRTREMHHLMQVFEPDSVLTDDIWGYLWGKLAYGAMLFGTALTDESMSANFADPARAPAWVALGREVMAVARARSVSPRGFGEFDPLAFAPGRPDADALANIAWLADYTSKTAKTHSGIWRDLAVRKRRTEVDPQIGIIGVLGREAGVPTPALDRLVALIHDIEEGRRPQSPATLQELIARCPPLAPSSSPAPLKA</sequence>
<dbReference type="PANTHER" id="PTHR43765">
    <property type="entry name" value="2-DEHYDROPANTOATE 2-REDUCTASE-RELATED"/>
    <property type="match status" value="1"/>
</dbReference>
<evidence type="ECO:0000256" key="7">
    <source>
        <dbReference type="ARBA" id="ARBA00023002"/>
    </source>
</evidence>
<dbReference type="Proteomes" id="UP000323142">
    <property type="component" value="Unassembled WGS sequence"/>
</dbReference>
<dbReference type="GO" id="GO:0015940">
    <property type="term" value="P:pantothenate biosynthetic process"/>
    <property type="evidence" value="ECO:0007669"/>
    <property type="project" value="UniProtKB-UniPathway"/>
</dbReference>
<comment type="caution">
    <text evidence="12">The sequence shown here is derived from an EMBL/GenBank/DDBJ whole genome shotgun (WGS) entry which is preliminary data.</text>
</comment>
<dbReference type="InterPro" id="IPR013752">
    <property type="entry name" value="KPA_reductase"/>
</dbReference>
<dbReference type="InterPro" id="IPR013332">
    <property type="entry name" value="KPR_N"/>
</dbReference>
<dbReference type="UniPathway" id="UPA00028">
    <property type="reaction ID" value="UER00004"/>
</dbReference>
<dbReference type="OrthoDB" id="9793586at2"/>
<evidence type="ECO:0000256" key="2">
    <source>
        <dbReference type="ARBA" id="ARBA00007870"/>
    </source>
</evidence>
<dbReference type="Pfam" id="PF02558">
    <property type="entry name" value="ApbA"/>
    <property type="match status" value="1"/>
</dbReference>
<evidence type="ECO:0000256" key="9">
    <source>
        <dbReference type="ARBA" id="ARBA00048793"/>
    </source>
</evidence>
<dbReference type="AlphaFoldDB" id="A0A5B2VHF5"/>
<keyword evidence="7" id="KW-0560">Oxidoreductase</keyword>
<evidence type="ECO:0000256" key="3">
    <source>
        <dbReference type="ARBA" id="ARBA00013014"/>
    </source>
</evidence>
<dbReference type="SUPFAM" id="SSF48179">
    <property type="entry name" value="6-phosphogluconate dehydrogenase C-terminal domain-like"/>
    <property type="match status" value="1"/>
</dbReference>
<dbReference type="InterPro" id="IPR050838">
    <property type="entry name" value="Ketopantoate_reductase"/>
</dbReference>
<evidence type="ECO:0000256" key="5">
    <source>
        <dbReference type="ARBA" id="ARBA00022655"/>
    </source>
</evidence>
<dbReference type="InterPro" id="IPR008927">
    <property type="entry name" value="6-PGluconate_DH-like_C_sf"/>
</dbReference>
<dbReference type="InterPro" id="IPR036291">
    <property type="entry name" value="NAD(P)-bd_dom_sf"/>
</dbReference>
<keyword evidence="6" id="KW-0521">NADP</keyword>
<comment type="catalytic activity">
    <reaction evidence="9">
        <text>(R)-pantoate + NADP(+) = 2-dehydropantoate + NADPH + H(+)</text>
        <dbReference type="Rhea" id="RHEA:16233"/>
        <dbReference type="ChEBI" id="CHEBI:11561"/>
        <dbReference type="ChEBI" id="CHEBI:15378"/>
        <dbReference type="ChEBI" id="CHEBI:15980"/>
        <dbReference type="ChEBI" id="CHEBI:57783"/>
        <dbReference type="ChEBI" id="CHEBI:58349"/>
        <dbReference type="EC" id="1.1.1.169"/>
    </reaction>
</comment>
<proteinExistence type="inferred from homology"/>
<comment type="pathway">
    <text evidence="1">Cofactor biosynthesis; (R)-pantothenate biosynthesis; (R)-pantoate from 3-methyl-2-oxobutanoate: step 2/2.</text>
</comment>
<organism evidence="12 13">
    <name type="scientific">Salinarimonas soli</name>
    <dbReference type="NCBI Taxonomy" id="1638099"/>
    <lineage>
        <taxon>Bacteria</taxon>
        <taxon>Pseudomonadati</taxon>
        <taxon>Pseudomonadota</taxon>
        <taxon>Alphaproteobacteria</taxon>
        <taxon>Hyphomicrobiales</taxon>
        <taxon>Salinarimonadaceae</taxon>
        <taxon>Salinarimonas</taxon>
    </lineage>
</organism>